<evidence type="ECO:0000313" key="3">
    <source>
        <dbReference type="EMBL" id="QDT58686.1"/>
    </source>
</evidence>
<feature type="compositionally biased region" description="Low complexity" evidence="1">
    <location>
        <begin position="13"/>
        <end position="28"/>
    </location>
</feature>
<feature type="domain" description="Xylose isomerase-like TIM barrel" evidence="2">
    <location>
        <begin position="88"/>
        <end position="309"/>
    </location>
</feature>
<dbReference type="InterPro" id="IPR050312">
    <property type="entry name" value="IolE/XylAMocC-like"/>
</dbReference>
<name>A0A517SRE6_9BACT</name>
<dbReference type="Gene3D" id="3.20.20.150">
    <property type="entry name" value="Divalent-metal-dependent TIM barrel enzymes"/>
    <property type="match status" value="1"/>
</dbReference>
<dbReference type="InterPro" id="IPR013022">
    <property type="entry name" value="Xyl_isomerase-like_TIM-brl"/>
</dbReference>
<dbReference type="EC" id="5.1.3.22" evidence="3"/>
<dbReference type="Proteomes" id="UP000315003">
    <property type="component" value="Chromosome"/>
</dbReference>
<dbReference type="EMBL" id="CP036272">
    <property type="protein sequence ID" value="QDT58686.1"/>
    <property type="molecule type" value="Genomic_DNA"/>
</dbReference>
<feature type="region of interest" description="Disordered" evidence="1">
    <location>
        <begin position="1"/>
        <end position="30"/>
    </location>
</feature>
<dbReference type="AlphaFoldDB" id="A0A517SRE6"/>
<dbReference type="InterPro" id="IPR036237">
    <property type="entry name" value="Xyl_isomerase-like_sf"/>
</dbReference>
<gene>
    <name evidence="3" type="primary">ulaE_1</name>
    <name evidence="3" type="ORF">SV7mr_11790</name>
</gene>
<evidence type="ECO:0000259" key="2">
    <source>
        <dbReference type="Pfam" id="PF01261"/>
    </source>
</evidence>
<dbReference type="Pfam" id="PF01261">
    <property type="entry name" value="AP_endonuc_2"/>
    <property type="match status" value="1"/>
</dbReference>
<dbReference type="RefSeq" id="WP_419188143.1">
    <property type="nucleotide sequence ID" value="NZ_CP036272.1"/>
</dbReference>
<proteinExistence type="predicted"/>
<dbReference type="GO" id="GO:0034015">
    <property type="term" value="F:L-ribulose-5-phosphate 3-epimerase activity"/>
    <property type="evidence" value="ECO:0007669"/>
    <property type="project" value="UniProtKB-EC"/>
</dbReference>
<dbReference type="PANTHER" id="PTHR12110:SF53">
    <property type="entry name" value="BLR5974 PROTEIN"/>
    <property type="match status" value="1"/>
</dbReference>
<protein>
    <submittedName>
        <fullName evidence="3">L-ribulose-5-phosphate 3-epimerase UlaE</fullName>
        <ecNumber evidence="3">5.1.3.22</ecNumber>
    </submittedName>
</protein>
<keyword evidence="3" id="KW-0413">Isomerase</keyword>
<dbReference type="PANTHER" id="PTHR12110">
    <property type="entry name" value="HYDROXYPYRUVATE ISOMERASE"/>
    <property type="match status" value="1"/>
</dbReference>
<accession>A0A517SRE6</accession>
<keyword evidence="4" id="KW-1185">Reference proteome</keyword>
<sequence>MTSSAVPADVTLSDQASDQASDQQSGGQVSRRQIVGFGSAVALSTLAWPRRDVRGQDLGASDGQRCLLGFSTYGMPSVKTEQAIEVLGQIGYDSVELCVRKGVDADSAALAMARRDVIASKLADAKLRLTSLMEHVFPLKSQQPAALVRLKLAAQLAHDLSPQHPPVIQTVLGGGDFLKLRQQLRDNLGQWVELANQQEVVIAIKPHRGGVVSKPADALWLFDQLGKPQRLRMVYDYSHYAFRDLDLAQTVQQSLPYIAHVAVKDAVQEGERVRFCLPGEAGTIDFAQLIRLLHRGGYRGDINCEVSSQVSKQPGYDPIQAAKVCYRNLSPLVK</sequence>
<dbReference type="SUPFAM" id="SSF51658">
    <property type="entry name" value="Xylose isomerase-like"/>
    <property type="match status" value="1"/>
</dbReference>
<reference evidence="3 4" key="1">
    <citation type="submission" date="2019-02" db="EMBL/GenBank/DDBJ databases">
        <title>Deep-cultivation of Planctomycetes and their phenomic and genomic characterization uncovers novel biology.</title>
        <authorList>
            <person name="Wiegand S."/>
            <person name="Jogler M."/>
            <person name="Boedeker C."/>
            <person name="Pinto D."/>
            <person name="Vollmers J."/>
            <person name="Rivas-Marin E."/>
            <person name="Kohn T."/>
            <person name="Peeters S.H."/>
            <person name="Heuer A."/>
            <person name="Rast P."/>
            <person name="Oberbeckmann S."/>
            <person name="Bunk B."/>
            <person name="Jeske O."/>
            <person name="Meyerdierks A."/>
            <person name="Storesund J.E."/>
            <person name="Kallscheuer N."/>
            <person name="Luecker S."/>
            <person name="Lage O.M."/>
            <person name="Pohl T."/>
            <person name="Merkel B.J."/>
            <person name="Hornburger P."/>
            <person name="Mueller R.-W."/>
            <person name="Bruemmer F."/>
            <person name="Labrenz M."/>
            <person name="Spormann A.M."/>
            <person name="Op den Camp H."/>
            <person name="Overmann J."/>
            <person name="Amann R."/>
            <person name="Jetten M.S.M."/>
            <person name="Mascher T."/>
            <person name="Medema M.H."/>
            <person name="Devos D.P."/>
            <person name="Kaster A.-K."/>
            <person name="Ovreas L."/>
            <person name="Rohde M."/>
            <person name="Galperin M.Y."/>
            <person name="Jogler C."/>
        </authorList>
    </citation>
    <scope>NUCLEOTIDE SEQUENCE [LARGE SCALE GENOMIC DNA]</scope>
    <source>
        <strain evidence="3 4">SV_7m_r</strain>
    </source>
</reference>
<evidence type="ECO:0000313" key="4">
    <source>
        <dbReference type="Proteomes" id="UP000315003"/>
    </source>
</evidence>
<evidence type="ECO:0000256" key="1">
    <source>
        <dbReference type="SAM" id="MobiDB-lite"/>
    </source>
</evidence>
<organism evidence="3 4">
    <name type="scientific">Stieleria bergensis</name>
    <dbReference type="NCBI Taxonomy" id="2528025"/>
    <lineage>
        <taxon>Bacteria</taxon>
        <taxon>Pseudomonadati</taxon>
        <taxon>Planctomycetota</taxon>
        <taxon>Planctomycetia</taxon>
        <taxon>Pirellulales</taxon>
        <taxon>Pirellulaceae</taxon>
        <taxon>Stieleria</taxon>
    </lineage>
</organism>